<evidence type="ECO:0000313" key="5">
    <source>
        <dbReference type="Proteomes" id="UP001225761"/>
    </source>
</evidence>
<dbReference type="EMBL" id="JASHIE010000020">
    <property type="protein sequence ID" value="MDI9877392.1"/>
    <property type="molecule type" value="Genomic_DNA"/>
</dbReference>
<dbReference type="Proteomes" id="UP001225761">
    <property type="component" value="Unassembled WGS sequence"/>
</dbReference>
<dbReference type="CDD" id="cd04301">
    <property type="entry name" value="NAT_SF"/>
    <property type="match status" value="1"/>
</dbReference>
<comment type="caution">
    <text evidence="4">The sequence shown here is derived from an EMBL/GenBank/DDBJ whole genome shotgun (WGS) entry which is preliminary data.</text>
</comment>
<feature type="domain" description="N-acetyltransferase" evidence="3">
    <location>
        <begin position="12"/>
        <end position="170"/>
    </location>
</feature>
<protein>
    <submittedName>
        <fullName evidence="4">GNAT family N-acetyltransferase</fullName>
        <ecNumber evidence="4">2.3.1.-</ecNumber>
    </submittedName>
</protein>
<dbReference type="PROSITE" id="PS51186">
    <property type="entry name" value="GNAT"/>
    <property type="match status" value="1"/>
</dbReference>
<keyword evidence="2 4" id="KW-0012">Acyltransferase</keyword>
<reference evidence="4 5" key="1">
    <citation type="submission" date="2023-05" db="EMBL/GenBank/DDBJ databases">
        <title>Novel species of genus Flectobacillus isolated from stream in China.</title>
        <authorList>
            <person name="Lu H."/>
        </authorList>
    </citation>
    <scope>NUCLEOTIDE SEQUENCE [LARGE SCALE GENOMIC DNA]</scope>
    <source>
        <strain evidence="4 5">LFS242W</strain>
    </source>
</reference>
<dbReference type="Gene3D" id="3.40.630.30">
    <property type="match status" value="1"/>
</dbReference>
<accession>A0ABT6Z8D6</accession>
<evidence type="ECO:0000313" key="4">
    <source>
        <dbReference type="EMBL" id="MDI9877392.1"/>
    </source>
</evidence>
<dbReference type="EC" id="2.3.1.-" evidence="4"/>
<name>A0ABT6Z8D6_9BACT</name>
<proteinExistence type="predicted"/>
<dbReference type="RefSeq" id="WP_283383487.1">
    <property type="nucleotide sequence ID" value="NZ_JASHIE010000020.1"/>
</dbReference>
<evidence type="ECO:0000259" key="3">
    <source>
        <dbReference type="PROSITE" id="PS51186"/>
    </source>
</evidence>
<dbReference type="InterPro" id="IPR000182">
    <property type="entry name" value="GNAT_dom"/>
</dbReference>
<gene>
    <name evidence="4" type="ORF">QM481_22820</name>
</gene>
<evidence type="ECO:0000256" key="2">
    <source>
        <dbReference type="ARBA" id="ARBA00023315"/>
    </source>
</evidence>
<dbReference type="GO" id="GO:0016746">
    <property type="term" value="F:acyltransferase activity"/>
    <property type="evidence" value="ECO:0007669"/>
    <property type="project" value="UniProtKB-KW"/>
</dbReference>
<dbReference type="InterPro" id="IPR016181">
    <property type="entry name" value="Acyl_CoA_acyltransferase"/>
</dbReference>
<keyword evidence="5" id="KW-1185">Reference proteome</keyword>
<keyword evidence="1 4" id="KW-0808">Transferase</keyword>
<dbReference type="SUPFAM" id="SSF55729">
    <property type="entry name" value="Acyl-CoA N-acyltransferases (Nat)"/>
    <property type="match status" value="1"/>
</dbReference>
<evidence type="ECO:0000256" key="1">
    <source>
        <dbReference type="ARBA" id="ARBA00022679"/>
    </source>
</evidence>
<dbReference type="PANTHER" id="PTHR43072">
    <property type="entry name" value="N-ACETYLTRANSFERASE"/>
    <property type="match status" value="1"/>
</dbReference>
<organism evidence="4 5">
    <name type="scientific">Flectobacillus rivi</name>
    <dbReference type="NCBI Taxonomy" id="2984209"/>
    <lineage>
        <taxon>Bacteria</taxon>
        <taxon>Pseudomonadati</taxon>
        <taxon>Bacteroidota</taxon>
        <taxon>Cytophagia</taxon>
        <taxon>Cytophagales</taxon>
        <taxon>Flectobacillaceae</taxon>
        <taxon>Flectobacillus</taxon>
    </lineage>
</organism>
<sequence>MPNRMTDIENNILVRAMKESDWTSVANIYQAGMDTDMATFETQVSSWEKWDSGHLKICRLVVEQDYKVIAWAALSPVSTRAVYAGVAELSIYVATESKGKGLGSILMSRVIEESEKAGIWTLQSSIFSENTVSIHLHQKAGFRIVGYRERIAKRNGIWRNTHILERRSPREF</sequence>
<dbReference type="PANTHER" id="PTHR43072:SF23">
    <property type="entry name" value="UPF0039 PROTEIN C11D3.02C"/>
    <property type="match status" value="1"/>
</dbReference>
<dbReference type="Pfam" id="PF00583">
    <property type="entry name" value="Acetyltransf_1"/>
    <property type="match status" value="1"/>
</dbReference>